<feature type="compositionally biased region" description="Low complexity" evidence="1">
    <location>
        <begin position="20"/>
        <end position="30"/>
    </location>
</feature>
<dbReference type="AlphaFoldDB" id="A0A383F3M1"/>
<name>A0A383F3M1_9ZZZZ</name>
<evidence type="ECO:0000313" key="2">
    <source>
        <dbReference type="EMBL" id="SVE63140.1"/>
    </source>
</evidence>
<protein>
    <submittedName>
        <fullName evidence="2">Uncharacterized protein</fullName>
    </submittedName>
</protein>
<organism evidence="2">
    <name type="scientific">marine metagenome</name>
    <dbReference type="NCBI Taxonomy" id="408172"/>
    <lineage>
        <taxon>unclassified sequences</taxon>
        <taxon>metagenomes</taxon>
        <taxon>ecological metagenomes</taxon>
    </lineage>
</organism>
<feature type="region of interest" description="Disordered" evidence="1">
    <location>
        <begin position="1"/>
        <end position="30"/>
    </location>
</feature>
<reference evidence="2" key="1">
    <citation type="submission" date="2018-05" db="EMBL/GenBank/DDBJ databases">
        <authorList>
            <person name="Lanie J.A."/>
            <person name="Ng W.-L."/>
            <person name="Kazmierczak K.M."/>
            <person name="Andrzejewski T.M."/>
            <person name="Davidsen T.M."/>
            <person name="Wayne K.J."/>
            <person name="Tettelin H."/>
            <person name="Glass J.I."/>
            <person name="Rusch D."/>
            <person name="Podicherti R."/>
            <person name="Tsui H.-C.T."/>
            <person name="Winkler M.E."/>
        </authorList>
    </citation>
    <scope>NUCLEOTIDE SEQUENCE</scope>
</reference>
<feature type="non-terminal residue" evidence="2">
    <location>
        <position position="1"/>
    </location>
</feature>
<accession>A0A383F3M1</accession>
<evidence type="ECO:0000256" key="1">
    <source>
        <dbReference type="SAM" id="MobiDB-lite"/>
    </source>
</evidence>
<feature type="compositionally biased region" description="Basic and acidic residues" evidence="1">
    <location>
        <begin position="1"/>
        <end position="11"/>
    </location>
</feature>
<feature type="non-terminal residue" evidence="2">
    <location>
        <position position="30"/>
    </location>
</feature>
<dbReference type="EMBL" id="UINC01230847">
    <property type="protein sequence ID" value="SVE63140.1"/>
    <property type="molecule type" value="Genomic_DNA"/>
</dbReference>
<sequence>PLLHGHDEDRRYRRSRRALRAPLRQAPPGL</sequence>
<gene>
    <name evidence="2" type="ORF">METZ01_LOCUS515994</name>
</gene>
<proteinExistence type="predicted"/>